<dbReference type="EC" id="3.1.3.73" evidence="1"/>
<dbReference type="InterPro" id="IPR050275">
    <property type="entry name" value="PGM_Phosphatase"/>
</dbReference>
<dbReference type="Pfam" id="PF00300">
    <property type="entry name" value="His_Phos_1"/>
    <property type="match status" value="1"/>
</dbReference>
<dbReference type="SUPFAM" id="SSF53254">
    <property type="entry name" value="Phosphoglycerate mutase-like"/>
    <property type="match status" value="1"/>
</dbReference>
<dbReference type="EC" id="5.4.2.12" evidence="1"/>
<keyword evidence="1" id="KW-0378">Hydrolase</keyword>
<dbReference type="PANTHER" id="PTHR48100:SF1">
    <property type="entry name" value="HISTIDINE PHOSPHATASE FAMILY PROTEIN-RELATED"/>
    <property type="match status" value="1"/>
</dbReference>
<dbReference type="GO" id="GO:0043755">
    <property type="term" value="F:alpha-ribazole phosphatase activity"/>
    <property type="evidence" value="ECO:0007669"/>
    <property type="project" value="UniProtKB-EC"/>
</dbReference>
<dbReference type="PANTHER" id="PTHR48100">
    <property type="entry name" value="BROAD-SPECIFICITY PHOSPHATASE YOR283W-RELATED"/>
    <property type="match status" value="1"/>
</dbReference>
<evidence type="ECO:0000313" key="1">
    <source>
        <dbReference type="EMBL" id="ATX80075.1"/>
    </source>
</evidence>
<organism evidence="1 2">
    <name type="scientific">Mariprofundus aestuarium</name>
    <dbReference type="NCBI Taxonomy" id="1921086"/>
    <lineage>
        <taxon>Bacteria</taxon>
        <taxon>Pseudomonadati</taxon>
        <taxon>Pseudomonadota</taxon>
        <taxon>Candidatius Mariprofundia</taxon>
        <taxon>Mariprofundales</taxon>
        <taxon>Mariprofundaceae</taxon>
        <taxon>Mariprofundus</taxon>
    </lineage>
</organism>
<dbReference type="Proteomes" id="UP000231701">
    <property type="component" value="Chromosome"/>
</dbReference>
<keyword evidence="1" id="KW-0413">Isomerase</keyword>
<keyword evidence="2" id="KW-1185">Reference proteome</keyword>
<dbReference type="InterPro" id="IPR013078">
    <property type="entry name" value="His_Pase_superF_clade-1"/>
</dbReference>
<dbReference type="KEGG" id="maes:Ga0123461_1662"/>
<dbReference type="EMBL" id="CP018799">
    <property type="protein sequence ID" value="ATX80075.1"/>
    <property type="molecule type" value="Genomic_DNA"/>
</dbReference>
<reference evidence="1 2" key="1">
    <citation type="submission" date="2016-12" db="EMBL/GenBank/DDBJ databases">
        <title>Isolation and genomic insights into novel planktonic Zetaproteobacteria from stratified waters of the Chesapeake Bay.</title>
        <authorList>
            <person name="McAllister S.M."/>
            <person name="Kato S."/>
            <person name="Chan C.S."/>
            <person name="Chiu B.K."/>
            <person name="Field E.K."/>
        </authorList>
    </citation>
    <scope>NUCLEOTIDE SEQUENCE [LARGE SCALE GENOMIC DNA]</scope>
    <source>
        <strain evidence="1 2">CP-5</strain>
    </source>
</reference>
<dbReference type="GO" id="GO:0005737">
    <property type="term" value="C:cytoplasm"/>
    <property type="evidence" value="ECO:0007669"/>
    <property type="project" value="TreeGrafter"/>
</dbReference>
<dbReference type="SMART" id="SM00855">
    <property type="entry name" value="PGAM"/>
    <property type="match status" value="1"/>
</dbReference>
<gene>
    <name evidence="1" type="ORF">Ga0123461_1662</name>
</gene>
<dbReference type="InterPro" id="IPR029033">
    <property type="entry name" value="His_PPase_superfam"/>
</dbReference>
<dbReference type="CDD" id="cd07067">
    <property type="entry name" value="HP_PGM_like"/>
    <property type="match status" value="1"/>
</dbReference>
<name>A0A2K8KYL7_MARES</name>
<evidence type="ECO:0000313" key="2">
    <source>
        <dbReference type="Proteomes" id="UP000231701"/>
    </source>
</evidence>
<accession>A0A2K8KYL7</accession>
<dbReference type="GO" id="GO:0004619">
    <property type="term" value="F:phosphoglycerate mutase activity"/>
    <property type="evidence" value="ECO:0007669"/>
    <property type="project" value="UniProtKB-EC"/>
</dbReference>
<dbReference type="Gene3D" id="3.40.50.1240">
    <property type="entry name" value="Phosphoglycerate mutase-like"/>
    <property type="match status" value="1"/>
</dbReference>
<proteinExistence type="predicted"/>
<protein>
    <submittedName>
        <fullName evidence="1">Alpha-ribazole phosphatase/probable phosphoglycerate mutase</fullName>
        <ecNumber evidence="1">3.1.3.73</ecNumber>
        <ecNumber evidence="1">5.4.2.12</ecNumber>
    </submittedName>
</protein>
<dbReference type="AlphaFoldDB" id="A0A2K8KYL7"/>
<sequence length="202" mass="22976">MVKEEKMLTMDLLRHGALEGGIKYRGQVDDPLTSAGRMDMDRVWSMVAGDVDTIVTSPLSRCAEPASAWAKEVGIECIIEPRVAEIHYGKWEGKTIPEIQAEYPGLLERWRKNPEGMRPPGGESPEEHRARLNNWWQEVCESHQNRHLLLVTHSGSMRMLLAHTLSAPIASTRNLSMPYGCWSRISYQNSSSQLLFHNREPR</sequence>